<evidence type="ECO:0000256" key="11">
    <source>
        <dbReference type="HAMAP-Rule" id="MF_00165"/>
    </source>
</evidence>
<dbReference type="RefSeq" id="WP_093137689.1">
    <property type="nucleotide sequence ID" value="NZ_FOHJ01000017.1"/>
</dbReference>
<sequence length="208" mass="23778">MKGLFITFEGGEGAGKTSIIEEINQTLTDKGYKTVKTREPGGIKISEKIRQVILDRSHTEMDARTEALLYAAARRQHLVEKVIPKLKEGYIILCDRFIDSSLVYQGYARGLGIDEVYHINQFAIQDCMPDVTFLLDLPPKKGLERIHGNYEREQNRLDLEDLSFHQKVYEGYHLLANRFSDRIKLIDAGQSFDRVLNSSLNAIEAFLK</sequence>
<gene>
    <name evidence="11" type="primary">tmk</name>
    <name evidence="13" type="ORF">SAMN05421676_11737</name>
</gene>
<keyword evidence="5 11" id="KW-0545">Nucleotide biosynthesis</keyword>
<evidence type="ECO:0000313" key="14">
    <source>
        <dbReference type="Proteomes" id="UP000199095"/>
    </source>
</evidence>
<dbReference type="SUPFAM" id="SSF52540">
    <property type="entry name" value="P-loop containing nucleoside triphosphate hydrolases"/>
    <property type="match status" value="1"/>
</dbReference>
<dbReference type="InterPro" id="IPR018095">
    <property type="entry name" value="Thymidylate_kin_CS"/>
</dbReference>
<dbReference type="InterPro" id="IPR027417">
    <property type="entry name" value="P-loop_NTPase"/>
</dbReference>
<dbReference type="PROSITE" id="PS01331">
    <property type="entry name" value="THYMIDYLATE_KINASE"/>
    <property type="match status" value="1"/>
</dbReference>
<feature type="domain" description="Thymidylate kinase-like" evidence="12">
    <location>
        <begin position="8"/>
        <end position="196"/>
    </location>
</feature>
<evidence type="ECO:0000256" key="4">
    <source>
        <dbReference type="ARBA" id="ARBA00022679"/>
    </source>
</evidence>
<keyword evidence="6 11" id="KW-0547">Nucleotide-binding</keyword>
<comment type="function">
    <text evidence="10 11">Phosphorylation of dTMP to form dTDP in both de novo and salvage pathways of dTTP synthesis.</text>
</comment>
<dbReference type="FunFam" id="3.40.50.300:FF:000225">
    <property type="entry name" value="Thymidylate kinase"/>
    <property type="match status" value="1"/>
</dbReference>
<evidence type="ECO:0000256" key="8">
    <source>
        <dbReference type="ARBA" id="ARBA00022840"/>
    </source>
</evidence>
<evidence type="ECO:0000259" key="12">
    <source>
        <dbReference type="Pfam" id="PF02223"/>
    </source>
</evidence>
<evidence type="ECO:0000256" key="1">
    <source>
        <dbReference type="ARBA" id="ARBA00009776"/>
    </source>
</evidence>
<dbReference type="GO" id="GO:0006235">
    <property type="term" value="P:dTTP biosynthetic process"/>
    <property type="evidence" value="ECO:0007669"/>
    <property type="project" value="UniProtKB-UniRule"/>
</dbReference>
<dbReference type="GO" id="GO:0004798">
    <property type="term" value="F:dTMP kinase activity"/>
    <property type="evidence" value="ECO:0007669"/>
    <property type="project" value="UniProtKB-UniRule"/>
</dbReference>
<proteinExistence type="inferred from homology"/>
<name>A0A1I0JB59_9BACI</name>
<evidence type="ECO:0000256" key="3">
    <source>
        <dbReference type="ARBA" id="ARBA00017144"/>
    </source>
</evidence>
<dbReference type="PANTHER" id="PTHR10344:SF4">
    <property type="entry name" value="UMP-CMP KINASE 2, MITOCHONDRIAL"/>
    <property type="match status" value="1"/>
</dbReference>
<dbReference type="Proteomes" id="UP000199095">
    <property type="component" value="Unassembled WGS sequence"/>
</dbReference>
<evidence type="ECO:0000256" key="10">
    <source>
        <dbReference type="ARBA" id="ARBA00057735"/>
    </source>
</evidence>
<dbReference type="HAMAP" id="MF_00165">
    <property type="entry name" value="Thymidylate_kinase"/>
    <property type="match status" value="1"/>
</dbReference>
<protein>
    <recommendedName>
        <fullName evidence="3 11">Thymidylate kinase</fullName>
        <ecNumber evidence="2 11">2.7.4.9</ecNumber>
    </recommendedName>
    <alternativeName>
        <fullName evidence="11">dTMP kinase</fullName>
    </alternativeName>
</protein>
<keyword evidence="8 11" id="KW-0067">ATP-binding</keyword>
<keyword evidence="7 11" id="KW-0418">Kinase</keyword>
<dbReference type="EMBL" id="FOHJ01000017">
    <property type="protein sequence ID" value="SEU07012.1"/>
    <property type="molecule type" value="Genomic_DNA"/>
</dbReference>
<comment type="catalytic activity">
    <reaction evidence="9 11">
        <text>dTMP + ATP = dTDP + ADP</text>
        <dbReference type="Rhea" id="RHEA:13517"/>
        <dbReference type="ChEBI" id="CHEBI:30616"/>
        <dbReference type="ChEBI" id="CHEBI:58369"/>
        <dbReference type="ChEBI" id="CHEBI:63528"/>
        <dbReference type="ChEBI" id="CHEBI:456216"/>
        <dbReference type="EC" id="2.7.4.9"/>
    </reaction>
</comment>
<evidence type="ECO:0000256" key="2">
    <source>
        <dbReference type="ARBA" id="ARBA00012980"/>
    </source>
</evidence>
<dbReference type="PANTHER" id="PTHR10344">
    <property type="entry name" value="THYMIDYLATE KINASE"/>
    <property type="match status" value="1"/>
</dbReference>
<keyword evidence="14" id="KW-1185">Reference proteome</keyword>
<dbReference type="STRING" id="237682.SAMN05421676_11737"/>
<keyword evidence="4 11" id="KW-0808">Transferase</keyword>
<organism evidence="13 14">
    <name type="scientific">Salinibacillus kushneri</name>
    <dbReference type="NCBI Taxonomy" id="237682"/>
    <lineage>
        <taxon>Bacteria</taxon>
        <taxon>Bacillati</taxon>
        <taxon>Bacillota</taxon>
        <taxon>Bacilli</taxon>
        <taxon>Bacillales</taxon>
        <taxon>Bacillaceae</taxon>
        <taxon>Salinibacillus</taxon>
    </lineage>
</organism>
<dbReference type="CDD" id="cd01672">
    <property type="entry name" value="TMPK"/>
    <property type="match status" value="1"/>
</dbReference>
<dbReference type="EC" id="2.7.4.9" evidence="2 11"/>
<evidence type="ECO:0000256" key="6">
    <source>
        <dbReference type="ARBA" id="ARBA00022741"/>
    </source>
</evidence>
<dbReference type="InterPro" id="IPR039430">
    <property type="entry name" value="Thymidylate_kin-like_dom"/>
</dbReference>
<dbReference type="GO" id="GO:0005524">
    <property type="term" value="F:ATP binding"/>
    <property type="evidence" value="ECO:0007669"/>
    <property type="project" value="UniProtKB-UniRule"/>
</dbReference>
<dbReference type="Gene3D" id="3.40.50.300">
    <property type="entry name" value="P-loop containing nucleotide triphosphate hydrolases"/>
    <property type="match status" value="1"/>
</dbReference>
<dbReference type="NCBIfam" id="TIGR00041">
    <property type="entry name" value="DTMP_kinase"/>
    <property type="match status" value="1"/>
</dbReference>
<comment type="similarity">
    <text evidence="1 11">Belongs to the thymidylate kinase family.</text>
</comment>
<dbReference type="GO" id="GO:0005829">
    <property type="term" value="C:cytosol"/>
    <property type="evidence" value="ECO:0007669"/>
    <property type="project" value="TreeGrafter"/>
</dbReference>
<feature type="binding site" evidence="11">
    <location>
        <begin position="10"/>
        <end position="17"/>
    </location>
    <ligand>
        <name>ATP</name>
        <dbReference type="ChEBI" id="CHEBI:30616"/>
    </ligand>
</feature>
<evidence type="ECO:0000256" key="9">
    <source>
        <dbReference type="ARBA" id="ARBA00048743"/>
    </source>
</evidence>
<evidence type="ECO:0000256" key="5">
    <source>
        <dbReference type="ARBA" id="ARBA00022727"/>
    </source>
</evidence>
<dbReference type="AlphaFoldDB" id="A0A1I0JB59"/>
<reference evidence="14" key="1">
    <citation type="submission" date="2016-10" db="EMBL/GenBank/DDBJ databases">
        <authorList>
            <person name="Varghese N."/>
            <person name="Submissions S."/>
        </authorList>
    </citation>
    <scope>NUCLEOTIDE SEQUENCE [LARGE SCALE GENOMIC DNA]</scope>
    <source>
        <strain evidence="14">CGMCC 1.3566</strain>
    </source>
</reference>
<dbReference type="OrthoDB" id="9774907at2"/>
<dbReference type="Pfam" id="PF02223">
    <property type="entry name" value="Thymidylate_kin"/>
    <property type="match status" value="1"/>
</dbReference>
<dbReference type="InterPro" id="IPR018094">
    <property type="entry name" value="Thymidylate_kinase"/>
</dbReference>
<evidence type="ECO:0000256" key="7">
    <source>
        <dbReference type="ARBA" id="ARBA00022777"/>
    </source>
</evidence>
<accession>A0A1I0JB59</accession>
<dbReference type="GO" id="GO:0006233">
    <property type="term" value="P:dTDP biosynthetic process"/>
    <property type="evidence" value="ECO:0007669"/>
    <property type="project" value="InterPro"/>
</dbReference>
<dbReference type="GO" id="GO:0006227">
    <property type="term" value="P:dUDP biosynthetic process"/>
    <property type="evidence" value="ECO:0007669"/>
    <property type="project" value="TreeGrafter"/>
</dbReference>
<evidence type="ECO:0000313" key="13">
    <source>
        <dbReference type="EMBL" id="SEU07012.1"/>
    </source>
</evidence>